<dbReference type="CDD" id="cd04050">
    <property type="entry name" value="C2B_Synaptotagmin-like"/>
    <property type="match status" value="1"/>
</dbReference>
<keyword evidence="4" id="KW-0813">Transport</keyword>
<evidence type="ECO:0000256" key="6">
    <source>
        <dbReference type="ARBA" id="ARBA00022692"/>
    </source>
</evidence>
<evidence type="ECO:0000313" key="19">
    <source>
        <dbReference type="Ensembl" id="ENSEBUP00000021970.1"/>
    </source>
</evidence>
<evidence type="ECO:0000256" key="13">
    <source>
        <dbReference type="ARBA" id="ARBA00023121"/>
    </source>
</evidence>
<dbReference type="GO" id="GO:0031210">
    <property type="term" value="F:phosphatidylcholine binding"/>
    <property type="evidence" value="ECO:0007669"/>
    <property type="project" value="TreeGrafter"/>
</dbReference>
<evidence type="ECO:0000256" key="3">
    <source>
        <dbReference type="ARBA" id="ARBA00005867"/>
    </source>
</evidence>
<feature type="transmembrane region" description="Helical" evidence="16">
    <location>
        <begin position="48"/>
        <end position="73"/>
    </location>
</feature>
<keyword evidence="8" id="KW-0677">Repeat</keyword>
<keyword evidence="14 16" id="KW-0472">Membrane</keyword>
<dbReference type="FunFam" id="2.60.40.150:FF:000025">
    <property type="entry name" value="Extended synaptotagmin 2"/>
    <property type="match status" value="1"/>
</dbReference>
<dbReference type="AlphaFoldDB" id="A0A8C4QY52"/>
<accession>A0A8C4QY52</accession>
<feature type="region of interest" description="Disordered" evidence="15">
    <location>
        <begin position="589"/>
        <end position="655"/>
    </location>
</feature>
<dbReference type="Pfam" id="PF00168">
    <property type="entry name" value="C2"/>
    <property type="match status" value="2"/>
</dbReference>
<dbReference type="GO" id="GO:0005544">
    <property type="term" value="F:calcium-dependent phospholipid binding"/>
    <property type="evidence" value="ECO:0007669"/>
    <property type="project" value="TreeGrafter"/>
</dbReference>
<keyword evidence="11 16" id="KW-1133">Transmembrane helix</keyword>
<dbReference type="Proteomes" id="UP000694388">
    <property type="component" value="Unplaced"/>
</dbReference>
<keyword evidence="6 16" id="KW-0812">Transmembrane</keyword>
<dbReference type="InterPro" id="IPR051634">
    <property type="entry name" value="Extended_Synaptotagmin"/>
</dbReference>
<keyword evidence="20" id="KW-1185">Reference proteome</keyword>
<feature type="domain" description="C2" evidence="17">
    <location>
        <begin position="290"/>
        <end position="413"/>
    </location>
</feature>
<evidence type="ECO:0000259" key="17">
    <source>
        <dbReference type="PROSITE" id="PS50004"/>
    </source>
</evidence>
<feature type="compositionally biased region" description="Low complexity" evidence="15">
    <location>
        <begin position="626"/>
        <end position="637"/>
    </location>
</feature>
<evidence type="ECO:0000313" key="20">
    <source>
        <dbReference type="Proteomes" id="UP000694388"/>
    </source>
</evidence>
<evidence type="ECO:0000256" key="7">
    <source>
        <dbReference type="ARBA" id="ARBA00022723"/>
    </source>
</evidence>
<dbReference type="PANTHER" id="PTHR45761:SF1">
    <property type="entry name" value="EXTENDED SYNAPTOTAGMIN-LIKE PROTEIN 2, ISOFORM C"/>
    <property type="match status" value="1"/>
</dbReference>
<dbReference type="GO" id="GO:0061817">
    <property type="term" value="P:endoplasmic reticulum-plasma membrane tethering"/>
    <property type="evidence" value="ECO:0007669"/>
    <property type="project" value="InterPro"/>
</dbReference>
<keyword evidence="13" id="KW-0446">Lipid-binding</keyword>
<keyword evidence="10" id="KW-0106">Calcium</keyword>
<dbReference type="FunFam" id="2.60.40.150:FF:000106">
    <property type="entry name" value="extended synaptotagmin-1 isoform X1"/>
    <property type="match status" value="1"/>
</dbReference>
<dbReference type="GeneTree" id="ENSGT00940000156086"/>
<dbReference type="InterPro" id="IPR039010">
    <property type="entry name" value="Synaptotagmin_SMP"/>
</dbReference>
<feature type="domain" description="SMP-LTD" evidence="18">
    <location>
        <begin position="117"/>
        <end position="296"/>
    </location>
</feature>
<keyword evidence="7" id="KW-0479">Metal-binding</keyword>
<evidence type="ECO:0000256" key="10">
    <source>
        <dbReference type="ARBA" id="ARBA00022837"/>
    </source>
</evidence>
<dbReference type="Pfam" id="PF17047">
    <property type="entry name" value="SMP_LBD"/>
    <property type="match status" value="1"/>
</dbReference>
<keyword evidence="12" id="KW-0445">Lipid transport</keyword>
<dbReference type="InterPro" id="IPR031468">
    <property type="entry name" value="SMP_LBD"/>
</dbReference>
<protein>
    <submittedName>
        <fullName evidence="19">Extended synaptotagmin 2</fullName>
    </submittedName>
</protein>
<feature type="compositionally biased region" description="Basic and acidic residues" evidence="15">
    <location>
        <begin position="589"/>
        <end position="610"/>
    </location>
</feature>
<evidence type="ECO:0000256" key="16">
    <source>
        <dbReference type="SAM" id="Phobius"/>
    </source>
</evidence>
<feature type="region of interest" description="Disordered" evidence="15">
    <location>
        <begin position="1"/>
        <end position="26"/>
    </location>
</feature>
<dbReference type="InterPro" id="IPR037749">
    <property type="entry name" value="Ext_Synaptotagmin_C2B"/>
</dbReference>
<dbReference type="GO" id="GO:0005509">
    <property type="term" value="F:calcium ion binding"/>
    <property type="evidence" value="ECO:0007669"/>
    <property type="project" value="TreeGrafter"/>
</dbReference>
<dbReference type="GO" id="GO:0008429">
    <property type="term" value="F:phosphatidylethanolamine binding"/>
    <property type="evidence" value="ECO:0007669"/>
    <property type="project" value="TreeGrafter"/>
</dbReference>
<dbReference type="InterPro" id="IPR035892">
    <property type="entry name" value="C2_domain_sf"/>
</dbReference>
<comment type="similarity">
    <text evidence="3">Belongs to the extended synaptotagmin family.</text>
</comment>
<evidence type="ECO:0000256" key="1">
    <source>
        <dbReference type="ARBA" id="ARBA00004202"/>
    </source>
</evidence>
<dbReference type="InterPro" id="IPR037733">
    <property type="entry name" value="Ext_Synaptotagmin_C2A"/>
</dbReference>
<reference evidence="19" key="1">
    <citation type="submission" date="2025-08" db="UniProtKB">
        <authorList>
            <consortium name="Ensembl"/>
        </authorList>
    </citation>
    <scope>IDENTIFICATION</scope>
</reference>
<dbReference type="GO" id="GO:0005789">
    <property type="term" value="C:endoplasmic reticulum membrane"/>
    <property type="evidence" value="ECO:0007669"/>
    <property type="project" value="UniProtKB-SubCell"/>
</dbReference>
<evidence type="ECO:0000259" key="18">
    <source>
        <dbReference type="PROSITE" id="PS51847"/>
    </source>
</evidence>
<name>A0A8C4QY52_EPTBU</name>
<evidence type="ECO:0000256" key="8">
    <source>
        <dbReference type="ARBA" id="ARBA00022737"/>
    </source>
</evidence>
<evidence type="ECO:0000256" key="11">
    <source>
        <dbReference type="ARBA" id="ARBA00022989"/>
    </source>
</evidence>
<evidence type="ECO:0000256" key="14">
    <source>
        <dbReference type="ARBA" id="ARBA00023136"/>
    </source>
</evidence>
<sequence>MSADSESGVEFEDTVEPSSEYKEDDEDKVQEKRGLYDTFMEFCWTGLYLVPVYLVGCLGFSSVWVLLGLALWFGWREVRALRSEALRSGYLLARSEERLVREHFKEEQLPPWVHFPDVERVEWLNKILAHAWPFFSQYMDNFLRETIEPVVRSSNEMLKTFTFTKVNFGDQPPRITGVKTYDKNVNKNQILMDLHISYKSDCEVVVEIPKFLVKGGVKDFQLHGMLRVVLEPLIGQMPIIGALTLFFIQRPRLHIDWTGITNLFQLPGLNGISEDMVMDNIAHYLVLPKRFTVPLVNNLELASLRFPLPQGVVRIHLLGARDLKSKDNHLLIKGKSDPYAVLRLGNQVYKSKVINKTLHPQWKEVYEAIVHEVPGQMLSISVFDQDPDEDDFLGRVLVDLNVVKVQRDVDQWFFLEESGSGEVHLKLQWLSLVSDPDVLQEVLQPMKTAPDETSNDLSTAMLVVYVDGASNLPLSKKNDITVDPVARLSVYDKTLSSQVCYDTQNPAWEEAFTFFIKDPNSQELKIQIDDNQIQQLLGYTTVPLRDLLVVKNMFLQQSFALAQSGPHSTVNLKLALRILVLEESEVDASERDSKTRDLSDMPSRERDEIASRTMPSESHRESQNDAQRSASFRSSRAPSDRHDLAPAPNGNITSCRDREETLSTASGVSTLASTSDLHKRLCMGFPNVSLGQIEITVRYSAQRKSLVVVIHTWQAINCTHVRTSKHLRTDLRLTQQEKEEN</sequence>
<feature type="domain" description="C2" evidence="17">
    <location>
        <begin position="441"/>
        <end position="563"/>
    </location>
</feature>
<keyword evidence="9" id="KW-0256">Endoplasmic reticulum</keyword>
<feature type="transmembrane region" description="Helical" evidence="16">
    <location>
        <begin position="228"/>
        <end position="248"/>
    </location>
</feature>
<evidence type="ECO:0000256" key="15">
    <source>
        <dbReference type="SAM" id="MobiDB-lite"/>
    </source>
</evidence>
<comment type="subcellular location">
    <subcellularLocation>
        <location evidence="1">Cell membrane</location>
        <topology evidence="1">Peripheral membrane protein</topology>
    </subcellularLocation>
    <subcellularLocation>
        <location evidence="2">Endoplasmic reticulum membrane</location>
        <topology evidence="2">Multi-pass membrane protein</topology>
    </subcellularLocation>
</comment>
<evidence type="ECO:0000256" key="12">
    <source>
        <dbReference type="ARBA" id="ARBA00023055"/>
    </source>
</evidence>
<dbReference type="Ensembl" id="ENSEBUT00000022546.1">
    <property type="protein sequence ID" value="ENSEBUP00000021970.1"/>
    <property type="gene ID" value="ENSEBUG00000013558.1"/>
</dbReference>
<dbReference type="Gene3D" id="2.60.40.150">
    <property type="entry name" value="C2 domain"/>
    <property type="match status" value="2"/>
</dbReference>
<dbReference type="PROSITE" id="PS50004">
    <property type="entry name" value="C2"/>
    <property type="match status" value="2"/>
</dbReference>
<dbReference type="SMART" id="SM00239">
    <property type="entry name" value="C2"/>
    <property type="match status" value="2"/>
</dbReference>
<dbReference type="PROSITE" id="PS51847">
    <property type="entry name" value="SMP"/>
    <property type="match status" value="1"/>
</dbReference>
<dbReference type="InterPro" id="IPR000008">
    <property type="entry name" value="C2_dom"/>
</dbReference>
<dbReference type="CDD" id="cd08391">
    <property type="entry name" value="C2A_C2C_Synaptotagmin_like"/>
    <property type="match status" value="1"/>
</dbReference>
<proteinExistence type="inferred from homology"/>
<dbReference type="GO" id="GO:0006869">
    <property type="term" value="P:lipid transport"/>
    <property type="evidence" value="ECO:0007669"/>
    <property type="project" value="UniProtKB-KW"/>
</dbReference>
<dbReference type="OMA" id="HIKATWM"/>
<dbReference type="PANTHER" id="PTHR45761">
    <property type="entry name" value="EXTENDED SYNAPTOTAGMIN-LIKE PROTEIN 2, ISOFORM C"/>
    <property type="match status" value="1"/>
</dbReference>
<evidence type="ECO:0000256" key="4">
    <source>
        <dbReference type="ARBA" id="ARBA00022448"/>
    </source>
</evidence>
<evidence type="ECO:0000256" key="9">
    <source>
        <dbReference type="ARBA" id="ARBA00022824"/>
    </source>
</evidence>
<reference evidence="19" key="2">
    <citation type="submission" date="2025-09" db="UniProtKB">
        <authorList>
            <consortium name="Ensembl"/>
        </authorList>
    </citation>
    <scope>IDENTIFICATION</scope>
</reference>
<evidence type="ECO:0000256" key="5">
    <source>
        <dbReference type="ARBA" id="ARBA00022475"/>
    </source>
</evidence>
<organism evidence="19 20">
    <name type="scientific">Eptatretus burgeri</name>
    <name type="common">Inshore hagfish</name>
    <dbReference type="NCBI Taxonomy" id="7764"/>
    <lineage>
        <taxon>Eukaryota</taxon>
        <taxon>Metazoa</taxon>
        <taxon>Chordata</taxon>
        <taxon>Craniata</taxon>
        <taxon>Vertebrata</taxon>
        <taxon>Cyclostomata</taxon>
        <taxon>Myxini</taxon>
        <taxon>Myxiniformes</taxon>
        <taxon>Myxinidae</taxon>
        <taxon>Eptatretinae</taxon>
        <taxon>Eptatretus</taxon>
    </lineage>
</organism>
<dbReference type="GO" id="GO:0035091">
    <property type="term" value="F:phosphatidylinositol binding"/>
    <property type="evidence" value="ECO:0007669"/>
    <property type="project" value="TreeGrafter"/>
</dbReference>
<dbReference type="SUPFAM" id="SSF49562">
    <property type="entry name" value="C2 domain (Calcium/lipid-binding domain, CaLB)"/>
    <property type="match status" value="2"/>
</dbReference>
<dbReference type="GO" id="GO:0005886">
    <property type="term" value="C:plasma membrane"/>
    <property type="evidence" value="ECO:0007669"/>
    <property type="project" value="UniProtKB-SubCell"/>
</dbReference>
<evidence type="ECO:0000256" key="2">
    <source>
        <dbReference type="ARBA" id="ARBA00004477"/>
    </source>
</evidence>
<keyword evidence="5" id="KW-1003">Cell membrane</keyword>